<evidence type="ECO:0000256" key="6">
    <source>
        <dbReference type="SAM" id="Phobius"/>
    </source>
</evidence>
<reference evidence="8 9" key="1">
    <citation type="submission" date="2017-08" db="EMBL/GenBank/DDBJ databases">
        <title>Whole Genome Sequence of Sphingobium hydrophobicum C1: Insights into Adaption to the Electronic-waste Contaminated Sediment.</title>
        <authorList>
            <person name="Song D."/>
            <person name="Chen X."/>
            <person name="Xu M."/>
        </authorList>
    </citation>
    <scope>NUCLEOTIDE SEQUENCE [LARGE SCALE GENOMIC DNA]</scope>
    <source>
        <strain evidence="8 9">C1</strain>
    </source>
</reference>
<evidence type="ECO:0000313" key="8">
    <source>
        <dbReference type="EMBL" id="ASY44692.1"/>
    </source>
</evidence>
<sequence length="308" mass="33114">MTPAPPHSRPHRPLFAIGLRLSAVICLSIMFVTVRVVDGRGVHVVESLFYRQALALPFVLGWVAMADGLRSVQTRRIGVHASRMLLGLTGMLLNFLSYILLLPAEAATIGFTMPIFGTILSALILREATGIHRWAAVLIGFVGVLVMVRPDAAHFPLQGVAVAIAAAFVTASVSLVLRELGRTESAGVVVFWFTTLSMIPLGIAMPFFAQMHDPVTWGLLLLIGLFGGIAQICLTAALRWGPVSVVLPMDYSAIIWTTLLGLAIGAPWPLATTWIGASLIIASGLYIAWREHVRGKAARVRTATLPPD</sequence>
<organism evidence="8 9">
    <name type="scientific">Sphingobium xenophagum</name>
    <dbReference type="NCBI Taxonomy" id="121428"/>
    <lineage>
        <taxon>Bacteria</taxon>
        <taxon>Pseudomonadati</taxon>
        <taxon>Pseudomonadota</taxon>
        <taxon>Alphaproteobacteria</taxon>
        <taxon>Sphingomonadales</taxon>
        <taxon>Sphingomonadaceae</taxon>
        <taxon>Sphingobium</taxon>
    </lineage>
</organism>
<evidence type="ECO:0000259" key="7">
    <source>
        <dbReference type="Pfam" id="PF00892"/>
    </source>
</evidence>
<dbReference type="InterPro" id="IPR037185">
    <property type="entry name" value="EmrE-like"/>
</dbReference>
<feature type="transmembrane region" description="Helical" evidence="6">
    <location>
        <begin position="271"/>
        <end position="289"/>
    </location>
</feature>
<feature type="transmembrane region" description="Helical" evidence="6">
    <location>
        <begin position="189"/>
        <end position="209"/>
    </location>
</feature>
<feature type="transmembrane region" description="Helical" evidence="6">
    <location>
        <begin position="14"/>
        <end position="37"/>
    </location>
</feature>
<feature type="transmembrane region" description="Helical" evidence="6">
    <location>
        <begin position="245"/>
        <end position="265"/>
    </location>
</feature>
<dbReference type="Proteomes" id="UP000217141">
    <property type="component" value="Chromosome I"/>
</dbReference>
<proteinExistence type="inferred from homology"/>
<evidence type="ECO:0000256" key="2">
    <source>
        <dbReference type="ARBA" id="ARBA00009853"/>
    </source>
</evidence>
<feature type="transmembrane region" description="Helical" evidence="6">
    <location>
        <begin position="215"/>
        <end position="238"/>
    </location>
</feature>
<feature type="transmembrane region" description="Helical" evidence="6">
    <location>
        <begin position="131"/>
        <end position="149"/>
    </location>
</feature>
<dbReference type="PANTHER" id="PTHR22911:SF6">
    <property type="entry name" value="SOLUTE CARRIER FAMILY 35 MEMBER G1"/>
    <property type="match status" value="1"/>
</dbReference>
<dbReference type="EMBL" id="CP022745">
    <property type="protein sequence ID" value="ASY44692.1"/>
    <property type="molecule type" value="Genomic_DNA"/>
</dbReference>
<feature type="transmembrane region" description="Helical" evidence="6">
    <location>
        <begin position="155"/>
        <end position="177"/>
    </location>
</feature>
<keyword evidence="3 6" id="KW-0812">Transmembrane</keyword>
<dbReference type="AlphaFoldDB" id="A0A249MTS8"/>
<accession>A0A249MTS8</accession>
<evidence type="ECO:0000256" key="1">
    <source>
        <dbReference type="ARBA" id="ARBA00004141"/>
    </source>
</evidence>
<comment type="subcellular location">
    <subcellularLocation>
        <location evidence="1">Membrane</location>
        <topology evidence="1">Multi-pass membrane protein</topology>
    </subcellularLocation>
</comment>
<feature type="transmembrane region" description="Helical" evidence="6">
    <location>
        <begin position="81"/>
        <end position="100"/>
    </location>
</feature>
<comment type="similarity">
    <text evidence="2">Belongs to the drug/metabolite transporter (DMT) superfamily. 10 TMS drug/metabolite exporter (DME) (TC 2.A.7.3) family.</text>
</comment>
<dbReference type="InterPro" id="IPR000620">
    <property type="entry name" value="EamA_dom"/>
</dbReference>
<dbReference type="RefSeq" id="WP_026002123.1">
    <property type="nucleotide sequence ID" value="NZ_CP076556.1"/>
</dbReference>
<dbReference type="GO" id="GO:0016020">
    <property type="term" value="C:membrane"/>
    <property type="evidence" value="ECO:0007669"/>
    <property type="project" value="UniProtKB-SubCell"/>
</dbReference>
<dbReference type="PANTHER" id="PTHR22911">
    <property type="entry name" value="ACYL-MALONYL CONDENSING ENZYME-RELATED"/>
    <property type="match status" value="1"/>
</dbReference>
<name>A0A249MTS8_SPHXE</name>
<dbReference type="KEGG" id="shyd:CJD35_09695"/>
<protein>
    <submittedName>
        <fullName evidence="8">EamA/RhaT family transporter</fullName>
    </submittedName>
</protein>
<evidence type="ECO:0000256" key="4">
    <source>
        <dbReference type="ARBA" id="ARBA00022989"/>
    </source>
</evidence>
<feature type="transmembrane region" description="Helical" evidence="6">
    <location>
        <begin position="49"/>
        <end position="69"/>
    </location>
</feature>
<evidence type="ECO:0000256" key="5">
    <source>
        <dbReference type="ARBA" id="ARBA00023136"/>
    </source>
</evidence>
<feature type="transmembrane region" description="Helical" evidence="6">
    <location>
        <begin position="106"/>
        <end position="124"/>
    </location>
</feature>
<keyword evidence="4 6" id="KW-1133">Transmembrane helix</keyword>
<feature type="domain" description="EamA" evidence="7">
    <location>
        <begin position="159"/>
        <end position="285"/>
    </location>
</feature>
<feature type="domain" description="EamA" evidence="7">
    <location>
        <begin position="16"/>
        <end position="148"/>
    </location>
</feature>
<evidence type="ECO:0000256" key="3">
    <source>
        <dbReference type="ARBA" id="ARBA00022692"/>
    </source>
</evidence>
<keyword evidence="5 6" id="KW-0472">Membrane</keyword>
<gene>
    <name evidence="8" type="ORF">CJD35_09695</name>
</gene>
<dbReference type="SUPFAM" id="SSF103481">
    <property type="entry name" value="Multidrug resistance efflux transporter EmrE"/>
    <property type="match status" value="2"/>
</dbReference>
<dbReference type="Pfam" id="PF00892">
    <property type="entry name" value="EamA"/>
    <property type="match status" value="2"/>
</dbReference>
<evidence type="ECO:0000313" key="9">
    <source>
        <dbReference type="Proteomes" id="UP000217141"/>
    </source>
</evidence>